<comment type="caution">
    <text evidence="3">The sequence shown here is derived from an EMBL/GenBank/DDBJ whole genome shotgun (WGS) entry which is preliminary data.</text>
</comment>
<evidence type="ECO:0000256" key="1">
    <source>
        <dbReference type="ARBA" id="ARBA00001947"/>
    </source>
</evidence>
<dbReference type="Pfam" id="PF01979">
    <property type="entry name" value="Amidohydro_1"/>
    <property type="match status" value="1"/>
</dbReference>
<dbReference type="Gene3D" id="3.20.20.140">
    <property type="entry name" value="Metal-dependent hydrolases"/>
    <property type="match status" value="1"/>
</dbReference>
<dbReference type="InterPro" id="IPR011059">
    <property type="entry name" value="Metal-dep_hydrolase_composite"/>
</dbReference>
<name>A0A644Y4I0_9ZZZZ</name>
<proteinExistence type="predicted"/>
<dbReference type="AlphaFoldDB" id="A0A644Y4I0"/>
<evidence type="ECO:0000313" key="3">
    <source>
        <dbReference type="EMBL" id="MPM22838.1"/>
    </source>
</evidence>
<dbReference type="SUPFAM" id="SSF51556">
    <property type="entry name" value="Metallo-dependent hydrolases"/>
    <property type="match status" value="1"/>
</dbReference>
<organism evidence="3">
    <name type="scientific">bioreactor metagenome</name>
    <dbReference type="NCBI Taxonomy" id="1076179"/>
    <lineage>
        <taxon>unclassified sequences</taxon>
        <taxon>metagenomes</taxon>
        <taxon>ecological metagenomes</taxon>
    </lineage>
</organism>
<feature type="domain" description="Amidohydrolase-related" evidence="2">
    <location>
        <begin position="14"/>
        <end position="118"/>
    </location>
</feature>
<dbReference type="EC" id="3.5.2.2" evidence="3"/>
<dbReference type="EMBL" id="VSSQ01003895">
    <property type="protein sequence ID" value="MPM22838.1"/>
    <property type="molecule type" value="Genomic_DNA"/>
</dbReference>
<evidence type="ECO:0000259" key="2">
    <source>
        <dbReference type="Pfam" id="PF01979"/>
    </source>
</evidence>
<dbReference type="Gene3D" id="2.30.40.10">
    <property type="entry name" value="Urease, subunit C, domain 1"/>
    <property type="match status" value="1"/>
</dbReference>
<sequence length="153" mass="17504">MVFPYIISPPIRGAEDREELWKGLADGTIDCVSTDHCPFTLRQKMEGRFDFTKIPNGAGGLHYRMNLLFTYGVLQNRITMQQFVQLTSTNAARIFGFEDYGYIRAGIPSNLILWNPDYKDTISFKDSLTDADISIYDNFEIFGNAEKILIHYA</sequence>
<protein>
    <submittedName>
        <fullName evidence="3">D-hydantoinase/dihydropyrimidinase</fullName>
        <ecNumber evidence="3">3.5.2.2</ecNumber>
    </submittedName>
</protein>
<dbReference type="InterPro" id="IPR050378">
    <property type="entry name" value="Metallo-dep_Hydrolases_sf"/>
</dbReference>
<accession>A0A644Y4I0</accession>
<gene>
    <name evidence="3" type="primary">dht_3</name>
    <name evidence="3" type="ORF">SDC9_69297</name>
</gene>
<dbReference type="PANTHER" id="PTHR11647">
    <property type="entry name" value="HYDRANTOINASE/DIHYDROPYRIMIDINASE FAMILY MEMBER"/>
    <property type="match status" value="1"/>
</dbReference>
<comment type="cofactor">
    <cofactor evidence="1">
        <name>Zn(2+)</name>
        <dbReference type="ChEBI" id="CHEBI:29105"/>
    </cofactor>
</comment>
<keyword evidence="3" id="KW-0378">Hydrolase</keyword>
<dbReference type="PANTHER" id="PTHR11647:SF1">
    <property type="entry name" value="COLLAPSIN RESPONSE MEDIATOR PROTEIN"/>
    <property type="match status" value="1"/>
</dbReference>
<dbReference type="GO" id="GO:0005829">
    <property type="term" value="C:cytosol"/>
    <property type="evidence" value="ECO:0007669"/>
    <property type="project" value="TreeGrafter"/>
</dbReference>
<dbReference type="GO" id="GO:0004157">
    <property type="term" value="F:dihydropyrimidinase activity"/>
    <property type="evidence" value="ECO:0007669"/>
    <property type="project" value="UniProtKB-EC"/>
</dbReference>
<dbReference type="SUPFAM" id="SSF51338">
    <property type="entry name" value="Composite domain of metallo-dependent hydrolases"/>
    <property type="match status" value="1"/>
</dbReference>
<reference evidence="3" key="1">
    <citation type="submission" date="2019-08" db="EMBL/GenBank/DDBJ databases">
        <authorList>
            <person name="Kucharzyk K."/>
            <person name="Murdoch R.W."/>
            <person name="Higgins S."/>
            <person name="Loffler F."/>
        </authorList>
    </citation>
    <scope>NUCLEOTIDE SEQUENCE</scope>
</reference>
<dbReference type="InterPro" id="IPR006680">
    <property type="entry name" value="Amidohydro-rel"/>
</dbReference>
<dbReference type="InterPro" id="IPR032466">
    <property type="entry name" value="Metal_Hydrolase"/>
</dbReference>